<evidence type="ECO:0000256" key="1">
    <source>
        <dbReference type="ARBA" id="ARBA00008025"/>
    </source>
</evidence>
<evidence type="ECO:0000259" key="6">
    <source>
        <dbReference type="PROSITE" id="PS50892"/>
    </source>
</evidence>
<dbReference type="Ensembl" id="ENSUMAT00000011697.1">
    <property type="protein sequence ID" value="ENSUMAP00000009786.1"/>
    <property type="gene ID" value="ENSUMAG00000007395.1"/>
</dbReference>
<keyword evidence="5" id="KW-0732">Signal</keyword>
<dbReference type="GO" id="GO:0016192">
    <property type="term" value="P:vesicle-mediated transport"/>
    <property type="evidence" value="ECO:0007669"/>
    <property type="project" value="InterPro"/>
</dbReference>
<evidence type="ECO:0000256" key="5">
    <source>
        <dbReference type="SAM" id="SignalP"/>
    </source>
</evidence>
<dbReference type="InterPro" id="IPR001388">
    <property type="entry name" value="Synaptobrevin-like"/>
</dbReference>
<dbReference type="Pfam" id="PF00957">
    <property type="entry name" value="Synaptobrevin"/>
    <property type="match status" value="1"/>
</dbReference>
<dbReference type="InterPro" id="IPR042855">
    <property type="entry name" value="V_SNARE_CC"/>
</dbReference>
<dbReference type="PANTHER" id="PTHR45701">
    <property type="entry name" value="SYNAPTOBREVIN FAMILY MEMBER"/>
    <property type="match status" value="1"/>
</dbReference>
<dbReference type="GO" id="GO:0012505">
    <property type="term" value="C:endomembrane system"/>
    <property type="evidence" value="ECO:0007669"/>
    <property type="project" value="UniProtKB-SubCell"/>
</dbReference>
<evidence type="ECO:0000256" key="3">
    <source>
        <dbReference type="PROSITE-ProRule" id="PRU00290"/>
    </source>
</evidence>
<comment type="similarity">
    <text evidence="1">Belongs to the synaptobrevin family.</text>
</comment>
<keyword evidence="3" id="KW-0175">Coiled coil</keyword>
<name>A0A452TP08_URSMA</name>
<protein>
    <recommendedName>
        <fullName evidence="6">V-SNARE coiled-coil homology domain-containing protein</fullName>
    </recommendedName>
</protein>
<dbReference type="InterPro" id="IPR016444">
    <property type="entry name" value="Synaptobrevin/VAMP"/>
</dbReference>
<evidence type="ECO:0000256" key="2">
    <source>
        <dbReference type="ARBA" id="ARBA00046280"/>
    </source>
</evidence>
<dbReference type="SUPFAM" id="SSF58038">
    <property type="entry name" value="SNARE fusion complex"/>
    <property type="match status" value="1"/>
</dbReference>
<accession>A0A452TP08</accession>
<feature type="region of interest" description="Disordered" evidence="4">
    <location>
        <begin position="67"/>
        <end position="104"/>
    </location>
</feature>
<proteinExistence type="inferred from homology"/>
<feature type="signal peptide" evidence="5">
    <location>
        <begin position="1"/>
        <end position="24"/>
    </location>
</feature>
<evidence type="ECO:0000256" key="4">
    <source>
        <dbReference type="SAM" id="MobiDB-lite"/>
    </source>
</evidence>
<evidence type="ECO:0000313" key="7">
    <source>
        <dbReference type="Ensembl" id="ENSUMAP00000009786"/>
    </source>
</evidence>
<dbReference type="PROSITE" id="PS50892">
    <property type="entry name" value="V_SNARE"/>
    <property type="match status" value="1"/>
</dbReference>
<dbReference type="CDD" id="cd15870">
    <property type="entry name" value="R-SNARE_VAMP2"/>
    <property type="match status" value="1"/>
</dbReference>
<comment type="subcellular location">
    <subcellularLocation>
        <location evidence="2">Endomembrane system</location>
        <topology evidence="2">Single-pass type IV membrane protein</topology>
    </subcellularLocation>
</comment>
<reference evidence="7" key="1">
    <citation type="submission" date="2019-03" db="UniProtKB">
        <authorList>
            <consortium name="Ensembl"/>
        </authorList>
    </citation>
    <scope>IDENTIFICATION</scope>
</reference>
<dbReference type="GeneTree" id="ENSGT00940000161390"/>
<feature type="chain" id="PRO_5019177894" description="V-SNARE coiled-coil homology domain-containing protein" evidence="5">
    <location>
        <begin position="25"/>
        <end position="217"/>
    </location>
</feature>
<dbReference type="PRINTS" id="PR00219">
    <property type="entry name" value="SYNAPTOBREVN"/>
</dbReference>
<sequence length="217" mass="23630">TPPKGCYRIFHLLLLPLCCISLLGVTKQLESLLVACSLVTIAFVIRDENARDSFLVSVTLCTRPASLHRSAPAQPPTEGAEGTAPGGGPPGPPPNTTSNRRLQQTQAQVEEVVDIMRVNVDKVLKRDEILSQLDDRADALQVGASQFESSAAKLKRKYWWKNCKVSFLVLNSQKARKPSDSPFLTSGGAGSLPCGTLWRKSESLLEMQYPELATRVG</sequence>
<organism evidence="7">
    <name type="scientific">Ursus maritimus</name>
    <name type="common">Polar bear</name>
    <name type="synonym">Thalarctos maritimus</name>
    <dbReference type="NCBI Taxonomy" id="29073"/>
    <lineage>
        <taxon>Eukaryota</taxon>
        <taxon>Metazoa</taxon>
        <taxon>Chordata</taxon>
        <taxon>Craniata</taxon>
        <taxon>Vertebrata</taxon>
        <taxon>Euteleostomi</taxon>
        <taxon>Mammalia</taxon>
        <taxon>Eutheria</taxon>
        <taxon>Laurasiatheria</taxon>
        <taxon>Carnivora</taxon>
        <taxon>Caniformia</taxon>
        <taxon>Ursidae</taxon>
        <taxon>Ursus</taxon>
    </lineage>
</organism>
<feature type="domain" description="V-SNARE coiled-coil homology" evidence="6">
    <location>
        <begin position="101"/>
        <end position="161"/>
    </location>
</feature>
<dbReference type="GO" id="GO:0016020">
    <property type="term" value="C:membrane"/>
    <property type="evidence" value="ECO:0007669"/>
    <property type="project" value="InterPro"/>
</dbReference>
<dbReference type="AlphaFoldDB" id="A0A452TP08"/>
<dbReference type="Gene3D" id="1.20.5.110">
    <property type="match status" value="1"/>
</dbReference>